<dbReference type="Proteomes" id="UP000253495">
    <property type="component" value="Unassembled WGS sequence"/>
</dbReference>
<keyword evidence="5" id="KW-1185">Reference proteome</keyword>
<evidence type="ECO:0000259" key="3">
    <source>
        <dbReference type="Pfam" id="PF10728"/>
    </source>
</evidence>
<feature type="domain" description="Putative oxidoreductase/dehydrogenase Rossmann-like" evidence="2">
    <location>
        <begin position="26"/>
        <end position="145"/>
    </location>
</feature>
<dbReference type="SUPFAM" id="SSF51735">
    <property type="entry name" value="NAD(P)-binding Rossmann-fold domains"/>
    <property type="match status" value="1"/>
</dbReference>
<protein>
    <submittedName>
        <fullName evidence="4">Putative short-subunit dehydrogenase-like oxidoreductase (DUF2520 family)</fullName>
    </submittedName>
</protein>
<proteinExistence type="predicted"/>
<accession>A0A368VGE5</accession>
<dbReference type="PANTHER" id="PTHR40459:SF1">
    <property type="entry name" value="CONSERVED HYPOTHETICAL ALANINE AND LEUCINE RICH PROTEIN"/>
    <property type="match status" value="1"/>
</dbReference>
<dbReference type="InterPro" id="IPR019665">
    <property type="entry name" value="OxRdtase/DH_put_Rossmann_dom"/>
</dbReference>
<dbReference type="EMBL" id="QPJC01000012">
    <property type="protein sequence ID" value="RCW40171.1"/>
    <property type="molecule type" value="Genomic_DNA"/>
</dbReference>
<dbReference type="InterPro" id="IPR036291">
    <property type="entry name" value="NAD(P)-bd_dom_sf"/>
</dbReference>
<dbReference type="AlphaFoldDB" id="A0A368VGE5"/>
<evidence type="ECO:0000313" key="5">
    <source>
        <dbReference type="Proteomes" id="UP000253495"/>
    </source>
</evidence>
<reference evidence="4 5" key="1">
    <citation type="submission" date="2018-07" db="EMBL/GenBank/DDBJ databases">
        <title>Genomic Encyclopedia of Type Strains, Phase III (KMG-III): the genomes of soil and plant-associated and newly described type strains.</title>
        <authorList>
            <person name="Whitman W."/>
        </authorList>
    </citation>
    <scope>NUCLEOTIDE SEQUENCE [LARGE SCALE GENOMIC DNA]</scope>
    <source>
        <strain evidence="4 5">CECT 8575</strain>
    </source>
</reference>
<sequence length="318" mass="32725">MSVSSGSDEPWRPSGPVDGAVRQGAGPRLRVGVVSAGRVGTVLGAALQRAGHSVAAVSAVSKASVTRAEELLPGVAVCPPDEVAGQADLVLLAVPDDVLEGMVRGLVATGSLRSGQIVVHTSGAHGVEVLAPAAEAGVLPVALHPAMTFTGRGEDVERLASACVAVTAPEQNEAAWNVAEVLALELGAEPVRVPESARKLYHAALTHGANHLITLINECAQLLRNAGVEAADRVMAPLLSASLDNALRYGDRAITGPVSRGDAGTVRTHLEVLEQADPAVVPGYVELAARTAERAVRSGILRTEDAAEVREVLDEERP</sequence>
<dbReference type="SUPFAM" id="SSF48179">
    <property type="entry name" value="6-phosphogluconate dehydrogenase C-terminal domain-like"/>
    <property type="match status" value="1"/>
</dbReference>
<comment type="caution">
    <text evidence="4">The sequence shown here is derived from an EMBL/GenBank/DDBJ whole genome shotgun (WGS) entry which is preliminary data.</text>
</comment>
<evidence type="ECO:0000256" key="1">
    <source>
        <dbReference type="SAM" id="MobiDB-lite"/>
    </source>
</evidence>
<dbReference type="Gene3D" id="1.10.1040.20">
    <property type="entry name" value="ProC-like, C-terminal domain"/>
    <property type="match status" value="1"/>
</dbReference>
<dbReference type="PANTHER" id="PTHR40459">
    <property type="entry name" value="CONSERVED HYPOTHETICAL ALANINE AND LEUCINE RICH PROTEIN"/>
    <property type="match status" value="1"/>
</dbReference>
<feature type="region of interest" description="Disordered" evidence="1">
    <location>
        <begin position="1"/>
        <end position="23"/>
    </location>
</feature>
<organism evidence="4 5">
    <name type="scientific">Halopolyspora algeriensis</name>
    <dbReference type="NCBI Taxonomy" id="1500506"/>
    <lineage>
        <taxon>Bacteria</taxon>
        <taxon>Bacillati</taxon>
        <taxon>Actinomycetota</taxon>
        <taxon>Actinomycetes</taxon>
        <taxon>Actinomycetes incertae sedis</taxon>
        <taxon>Halopolyspora</taxon>
    </lineage>
</organism>
<dbReference type="Pfam" id="PF10727">
    <property type="entry name" value="Rossmann-like"/>
    <property type="match status" value="1"/>
</dbReference>
<gene>
    <name evidence="4" type="ORF">DFQ14_11250</name>
</gene>
<dbReference type="InterPro" id="IPR008927">
    <property type="entry name" value="6-PGluconate_DH-like_C_sf"/>
</dbReference>
<dbReference type="Pfam" id="PF10728">
    <property type="entry name" value="DUF2520"/>
    <property type="match status" value="1"/>
</dbReference>
<feature type="domain" description="DUF2520" evidence="3">
    <location>
        <begin position="164"/>
        <end position="291"/>
    </location>
</feature>
<dbReference type="InterPro" id="IPR037108">
    <property type="entry name" value="TM1727-like_C_sf"/>
</dbReference>
<dbReference type="InterPro" id="IPR018931">
    <property type="entry name" value="DUF2520"/>
</dbReference>
<name>A0A368VGE5_9ACTN</name>
<evidence type="ECO:0000313" key="4">
    <source>
        <dbReference type="EMBL" id="RCW40171.1"/>
    </source>
</evidence>
<dbReference type="Gene3D" id="3.40.50.720">
    <property type="entry name" value="NAD(P)-binding Rossmann-like Domain"/>
    <property type="match status" value="1"/>
</dbReference>
<evidence type="ECO:0000259" key="2">
    <source>
        <dbReference type="Pfam" id="PF10727"/>
    </source>
</evidence>